<evidence type="ECO:0000259" key="7">
    <source>
        <dbReference type="SMART" id="SM00829"/>
    </source>
</evidence>
<dbReference type="SUPFAM" id="SSF51735">
    <property type="entry name" value="NAD(P)-binding Rossmann-fold domains"/>
    <property type="match status" value="1"/>
</dbReference>
<evidence type="ECO:0000313" key="8">
    <source>
        <dbReference type="EMBL" id="GJJ10899.1"/>
    </source>
</evidence>
<dbReference type="GO" id="GO:0005737">
    <property type="term" value="C:cytoplasm"/>
    <property type="evidence" value="ECO:0007669"/>
    <property type="project" value="TreeGrafter"/>
</dbReference>
<keyword evidence="5" id="KW-0560">Oxidoreductase</keyword>
<dbReference type="SUPFAM" id="SSF50129">
    <property type="entry name" value="GroES-like"/>
    <property type="match status" value="1"/>
</dbReference>
<comment type="caution">
    <text evidence="8">The sequence shown here is derived from an EMBL/GenBank/DDBJ whole genome shotgun (WGS) entry which is preliminary data.</text>
</comment>
<sequence length="397" mass="42311">MIAQQPPLMKSLQDAQTNLPLIPQTMSALLLEAYKHPYKLTRSMNLPLKTGGSSGDSASGFIVEANEVLIRTVAAGYCHGDLMIQNLELGVEAGDLPMGGTGLPMIPFHEGAGIVVRVGSEVDPNDLKIGDRVGIMACKDPCGTCTDCTNGFTNYCANLKLRGITVHGTAAEYILGDAWSAIKLPDEIGYDAGAGLMCAGSTVYSGIKKANLNPGQTVAIVGIGGLGHLGVQLAKCLGYRVVAVDVRQAPLDLIKRVKYAPDVCINSSKIPDGELFTYLSQHNISNIHASIVVADSNAAYDIALKLTGKHGTMVGIGIPQNAINVHYSSLLSRNITLKSATLGTPGQTREMLGLVAQYGIKVQTKSYPLEDFEQMLKDYQSEERAGKYVLRMEDLAE</sequence>
<comment type="cofactor">
    <cofactor evidence="1">
        <name>Zn(2+)</name>
        <dbReference type="ChEBI" id="CHEBI:29105"/>
    </cofactor>
</comment>
<dbReference type="InterPro" id="IPR020843">
    <property type="entry name" value="ER"/>
</dbReference>
<dbReference type="InterPro" id="IPR013154">
    <property type="entry name" value="ADH-like_N"/>
</dbReference>
<dbReference type="GO" id="GO:0046872">
    <property type="term" value="F:metal ion binding"/>
    <property type="evidence" value="ECO:0007669"/>
    <property type="project" value="UniProtKB-KW"/>
</dbReference>
<dbReference type="Gene3D" id="3.90.180.10">
    <property type="entry name" value="Medium-chain alcohol dehydrogenases, catalytic domain"/>
    <property type="match status" value="1"/>
</dbReference>
<evidence type="ECO:0000256" key="3">
    <source>
        <dbReference type="ARBA" id="ARBA00022723"/>
    </source>
</evidence>
<dbReference type="PANTHER" id="PTHR42940:SF8">
    <property type="entry name" value="VACUOLAR PROTEIN SORTING-ASSOCIATED PROTEIN 11"/>
    <property type="match status" value="1"/>
</dbReference>
<evidence type="ECO:0000256" key="5">
    <source>
        <dbReference type="ARBA" id="ARBA00023002"/>
    </source>
</evidence>
<dbReference type="GO" id="GO:0004022">
    <property type="term" value="F:alcohol dehydrogenase (NAD+) activity"/>
    <property type="evidence" value="ECO:0007669"/>
    <property type="project" value="TreeGrafter"/>
</dbReference>
<proteinExistence type="inferred from homology"/>
<feature type="domain" description="Enoyl reductase (ER)" evidence="7">
    <location>
        <begin position="55"/>
        <end position="390"/>
    </location>
</feature>
<dbReference type="InterPro" id="IPR036291">
    <property type="entry name" value="NAD(P)-bd_dom_sf"/>
</dbReference>
<accession>A0AAV5ADV2</accession>
<dbReference type="AlphaFoldDB" id="A0AAV5ADV2"/>
<dbReference type="EMBL" id="BPWL01000006">
    <property type="protein sequence ID" value="GJJ10899.1"/>
    <property type="molecule type" value="Genomic_DNA"/>
</dbReference>
<dbReference type="FunFam" id="3.40.50.720:FF:000039">
    <property type="entry name" value="Alcohol dehydrogenase AdhP"/>
    <property type="match status" value="1"/>
</dbReference>
<dbReference type="SMART" id="SM00829">
    <property type="entry name" value="PKS_ER"/>
    <property type="match status" value="1"/>
</dbReference>
<dbReference type="InterPro" id="IPR011032">
    <property type="entry name" value="GroES-like_sf"/>
</dbReference>
<keyword evidence="6" id="KW-0520">NAD</keyword>
<evidence type="ECO:0000256" key="1">
    <source>
        <dbReference type="ARBA" id="ARBA00001947"/>
    </source>
</evidence>
<dbReference type="InterPro" id="IPR013149">
    <property type="entry name" value="ADH-like_C"/>
</dbReference>
<dbReference type="Gene3D" id="3.40.50.720">
    <property type="entry name" value="NAD(P)-binding Rossmann-like Domain"/>
    <property type="match status" value="1"/>
</dbReference>
<dbReference type="PANTHER" id="PTHR42940">
    <property type="entry name" value="ALCOHOL DEHYDROGENASE 1-RELATED"/>
    <property type="match status" value="1"/>
</dbReference>
<evidence type="ECO:0000256" key="6">
    <source>
        <dbReference type="ARBA" id="ARBA00023027"/>
    </source>
</evidence>
<name>A0AAV5ADV2_9AGAM</name>
<comment type="similarity">
    <text evidence="2">Belongs to the zinc-containing alcohol dehydrogenase family.</text>
</comment>
<protein>
    <recommendedName>
        <fullName evidence="7">Enoyl reductase (ER) domain-containing protein</fullName>
    </recommendedName>
</protein>
<reference evidence="8" key="1">
    <citation type="submission" date="2021-10" db="EMBL/GenBank/DDBJ databases">
        <title>De novo Genome Assembly of Clathrus columnatus (Basidiomycota, Fungi) Using Illumina and Nanopore Sequence Data.</title>
        <authorList>
            <person name="Ogiso-Tanaka E."/>
            <person name="Itagaki H."/>
            <person name="Hosoya T."/>
            <person name="Hosaka K."/>
        </authorList>
    </citation>
    <scope>NUCLEOTIDE SEQUENCE</scope>
    <source>
        <strain evidence="8">MO-923</strain>
    </source>
</reference>
<keyword evidence="3" id="KW-0479">Metal-binding</keyword>
<organism evidence="8 9">
    <name type="scientific">Clathrus columnatus</name>
    <dbReference type="NCBI Taxonomy" id="1419009"/>
    <lineage>
        <taxon>Eukaryota</taxon>
        <taxon>Fungi</taxon>
        <taxon>Dikarya</taxon>
        <taxon>Basidiomycota</taxon>
        <taxon>Agaricomycotina</taxon>
        <taxon>Agaricomycetes</taxon>
        <taxon>Phallomycetidae</taxon>
        <taxon>Phallales</taxon>
        <taxon>Clathraceae</taxon>
        <taxon>Clathrus</taxon>
    </lineage>
</organism>
<keyword evidence="9" id="KW-1185">Reference proteome</keyword>
<dbReference type="Proteomes" id="UP001050691">
    <property type="component" value="Unassembled WGS sequence"/>
</dbReference>
<evidence type="ECO:0000313" key="9">
    <source>
        <dbReference type="Proteomes" id="UP001050691"/>
    </source>
</evidence>
<dbReference type="Pfam" id="PF00107">
    <property type="entry name" value="ADH_zinc_N"/>
    <property type="match status" value="1"/>
</dbReference>
<dbReference type="Pfam" id="PF08240">
    <property type="entry name" value="ADH_N"/>
    <property type="match status" value="1"/>
</dbReference>
<keyword evidence="4" id="KW-0862">Zinc</keyword>
<evidence type="ECO:0000256" key="4">
    <source>
        <dbReference type="ARBA" id="ARBA00022833"/>
    </source>
</evidence>
<gene>
    <name evidence="8" type="ORF">Clacol_005127</name>
</gene>
<evidence type="ECO:0000256" key="2">
    <source>
        <dbReference type="ARBA" id="ARBA00008072"/>
    </source>
</evidence>